<dbReference type="Gene3D" id="2.120.10.30">
    <property type="entry name" value="TolB, C-terminal domain"/>
    <property type="match status" value="1"/>
</dbReference>
<dbReference type="PANTHER" id="PTHR13833:SF71">
    <property type="entry name" value="NHL DOMAIN-CONTAINING PROTEIN"/>
    <property type="match status" value="1"/>
</dbReference>
<feature type="chain" id="PRO_5042839376" evidence="2">
    <location>
        <begin position="21"/>
        <end position="235"/>
    </location>
</feature>
<gene>
    <name evidence="3" type="ORF">L1049_006404</name>
</gene>
<keyword evidence="1" id="KW-0812">Transmembrane</keyword>
<organism evidence="3 4">
    <name type="scientific">Liquidambar formosana</name>
    <name type="common">Formosan gum</name>
    <dbReference type="NCBI Taxonomy" id="63359"/>
    <lineage>
        <taxon>Eukaryota</taxon>
        <taxon>Viridiplantae</taxon>
        <taxon>Streptophyta</taxon>
        <taxon>Embryophyta</taxon>
        <taxon>Tracheophyta</taxon>
        <taxon>Spermatophyta</taxon>
        <taxon>Magnoliopsida</taxon>
        <taxon>eudicotyledons</taxon>
        <taxon>Gunneridae</taxon>
        <taxon>Pentapetalae</taxon>
        <taxon>Saxifragales</taxon>
        <taxon>Altingiaceae</taxon>
        <taxon>Liquidambar</taxon>
    </lineage>
</organism>
<comment type="caution">
    <text evidence="3">The sequence shown here is derived from an EMBL/GenBank/DDBJ whole genome shotgun (WGS) entry which is preliminary data.</text>
</comment>
<evidence type="ECO:0000256" key="1">
    <source>
        <dbReference type="SAM" id="Phobius"/>
    </source>
</evidence>
<reference evidence="3 4" key="1">
    <citation type="journal article" date="2024" name="Plant J.">
        <title>Genome sequences and population genomics reveal climatic adaptation and genomic divergence between two closely related sweetgum species.</title>
        <authorList>
            <person name="Xu W.Q."/>
            <person name="Ren C.Q."/>
            <person name="Zhang X.Y."/>
            <person name="Comes H.P."/>
            <person name="Liu X.H."/>
            <person name="Li Y.G."/>
            <person name="Kettle C.J."/>
            <person name="Jalonen R."/>
            <person name="Gaisberger H."/>
            <person name="Ma Y.Z."/>
            <person name="Qiu Y.X."/>
        </authorList>
    </citation>
    <scope>NUCLEOTIDE SEQUENCE [LARGE SCALE GENOMIC DNA]</scope>
    <source>
        <strain evidence="3">Hangzhou</strain>
    </source>
</reference>
<dbReference type="AlphaFoldDB" id="A0AAP0RFH5"/>
<keyword evidence="4" id="KW-1185">Reference proteome</keyword>
<keyword evidence="1" id="KW-0472">Membrane</keyword>
<feature type="transmembrane region" description="Helical" evidence="1">
    <location>
        <begin position="129"/>
        <end position="148"/>
    </location>
</feature>
<name>A0AAP0RFH5_LIQFO</name>
<evidence type="ECO:0000313" key="3">
    <source>
        <dbReference type="EMBL" id="KAK9276867.1"/>
    </source>
</evidence>
<proteinExistence type="predicted"/>
<keyword evidence="2" id="KW-0732">Signal</keyword>
<keyword evidence="1" id="KW-1133">Transmembrane helix</keyword>
<evidence type="ECO:0000256" key="2">
    <source>
        <dbReference type="SAM" id="SignalP"/>
    </source>
</evidence>
<dbReference type="InterPro" id="IPR011042">
    <property type="entry name" value="6-blade_b-propeller_TolB-like"/>
</dbReference>
<accession>A0AAP0RFH5</accession>
<sequence length="235" mass="25744">MDSHFSIFFIFILASNYVSGDLVLEDGYTVTTVLDGDKFKINPHSLLRRPGSSDLILLDSVGKSVIKRFSGNGTGGLSDGDSASAMFNKPRSFAADSKGNVYVFDKLIRQINLKLEDCTRGSQSVLRAASIWILGLGVSCLLGLIIGYEIKQSQIITNQLKDLMSFDEGLELSCMTNKMLKQGDENQERSDVLSDGHGRIDNMIQANIVGFAEEANKTTPPKGVCKFLNMVFTLK</sequence>
<dbReference type="Proteomes" id="UP001415857">
    <property type="component" value="Unassembled WGS sequence"/>
</dbReference>
<dbReference type="EMBL" id="JBBPBK010000010">
    <property type="protein sequence ID" value="KAK9276867.1"/>
    <property type="molecule type" value="Genomic_DNA"/>
</dbReference>
<evidence type="ECO:0000313" key="4">
    <source>
        <dbReference type="Proteomes" id="UP001415857"/>
    </source>
</evidence>
<protein>
    <submittedName>
        <fullName evidence="3">Uncharacterized protein</fullName>
    </submittedName>
</protein>
<feature type="signal peptide" evidence="2">
    <location>
        <begin position="1"/>
        <end position="20"/>
    </location>
</feature>
<dbReference type="PANTHER" id="PTHR13833">
    <property type="match status" value="1"/>
</dbReference>